<dbReference type="AlphaFoldDB" id="A0ABD3DWG2"/>
<keyword evidence="2" id="KW-1185">Reference proteome</keyword>
<dbReference type="EMBL" id="JAVIJP010000013">
    <property type="protein sequence ID" value="KAL3646111.1"/>
    <property type="molecule type" value="Genomic_DNA"/>
</dbReference>
<accession>A0ABD3DWG2</accession>
<evidence type="ECO:0000313" key="2">
    <source>
        <dbReference type="Proteomes" id="UP001632038"/>
    </source>
</evidence>
<name>A0ABD3DWG2_9LAMI</name>
<protein>
    <submittedName>
        <fullName evidence="1">Uncharacterized protein</fullName>
    </submittedName>
</protein>
<organism evidence="1 2">
    <name type="scientific">Castilleja foliolosa</name>
    <dbReference type="NCBI Taxonomy" id="1961234"/>
    <lineage>
        <taxon>Eukaryota</taxon>
        <taxon>Viridiplantae</taxon>
        <taxon>Streptophyta</taxon>
        <taxon>Embryophyta</taxon>
        <taxon>Tracheophyta</taxon>
        <taxon>Spermatophyta</taxon>
        <taxon>Magnoliopsida</taxon>
        <taxon>eudicotyledons</taxon>
        <taxon>Gunneridae</taxon>
        <taxon>Pentapetalae</taxon>
        <taxon>asterids</taxon>
        <taxon>lamiids</taxon>
        <taxon>Lamiales</taxon>
        <taxon>Orobanchaceae</taxon>
        <taxon>Pedicularideae</taxon>
        <taxon>Castillejinae</taxon>
        <taxon>Castilleja</taxon>
    </lineage>
</organism>
<reference evidence="2" key="1">
    <citation type="journal article" date="2024" name="IScience">
        <title>Strigolactones Initiate the Formation of Haustorium-like Structures in Castilleja.</title>
        <authorList>
            <person name="Buerger M."/>
            <person name="Peterson D."/>
            <person name="Chory J."/>
        </authorList>
    </citation>
    <scope>NUCLEOTIDE SEQUENCE [LARGE SCALE GENOMIC DNA]</scope>
</reference>
<gene>
    <name evidence="1" type="ORF">CASFOL_011291</name>
</gene>
<dbReference type="Proteomes" id="UP001632038">
    <property type="component" value="Unassembled WGS sequence"/>
</dbReference>
<evidence type="ECO:0000313" key="1">
    <source>
        <dbReference type="EMBL" id="KAL3646111.1"/>
    </source>
</evidence>
<sequence length="305" mass="34872">MERGFMASSVKVGRVDCGRRFAAPISSGNRIRTTARSSRRKRAIADLSKFMGNGARVHGFFGHGGSSRLTSVGRKEQRGAPATEAEVRDNDWSRFSGAPATSNRCYCHPSVPSPFDFFAFLLHQIHPNLIGVKNRYVNQTDDIFLNNSVVFTVQMLGVKLLSTFMLPHGNFSSTYFLHIYIQKSASKFALHIWSLHQPLFRRNRVPTHVFNSDAWSLTFFRLHCFAIWHHHLASQIVSAELGFRRWFSNRLLPPLFVDVFGTPLPFDLGFRRRFPNRICCCILRIRVSRTFFSSTAHNFYFGICS</sequence>
<proteinExistence type="predicted"/>
<comment type="caution">
    <text evidence="1">The sequence shown here is derived from an EMBL/GenBank/DDBJ whole genome shotgun (WGS) entry which is preliminary data.</text>
</comment>